<organism evidence="2 3">
    <name type="scientific">Exophiala mesophila</name>
    <name type="common">Black yeast-like fungus</name>
    <dbReference type="NCBI Taxonomy" id="212818"/>
    <lineage>
        <taxon>Eukaryota</taxon>
        <taxon>Fungi</taxon>
        <taxon>Dikarya</taxon>
        <taxon>Ascomycota</taxon>
        <taxon>Pezizomycotina</taxon>
        <taxon>Eurotiomycetes</taxon>
        <taxon>Chaetothyriomycetidae</taxon>
        <taxon>Chaetothyriales</taxon>
        <taxon>Herpotrichiellaceae</taxon>
        <taxon>Exophiala</taxon>
    </lineage>
</organism>
<protein>
    <submittedName>
        <fullName evidence="2">Uncharacterized protein</fullName>
    </submittedName>
</protein>
<proteinExistence type="predicted"/>
<name>A0A438NG30_EXOME</name>
<accession>A0A438NG30</accession>
<reference evidence="2 3" key="1">
    <citation type="submission" date="2017-03" db="EMBL/GenBank/DDBJ databases">
        <title>Genomes of endolithic fungi from Antarctica.</title>
        <authorList>
            <person name="Coleine C."/>
            <person name="Masonjones S."/>
            <person name="Stajich J.E."/>
        </authorList>
    </citation>
    <scope>NUCLEOTIDE SEQUENCE [LARGE SCALE GENOMIC DNA]</scope>
    <source>
        <strain evidence="2 3">CCFEE 6314</strain>
    </source>
</reference>
<evidence type="ECO:0000256" key="1">
    <source>
        <dbReference type="SAM" id="MobiDB-lite"/>
    </source>
</evidence>
<feature type="compositionally biased region" description="Basic and acidic residues" evidence="1">
    <location>
        <begin position="116"/>
        <end position="131"/>
    </location>
</feature>
<feature type="compositionally biased region" description="Basic and acidic residues" evidence="1">
    <location>
        <begin position="80"/>
        <end position="106"/>
    </location>
</feature>
<gene>
    <name evidence="2" type="ORF">B0A52_01816</name>
</gene>
<feature type="region of interest" description="Disordered" evidence="1">
    <location>
        <begin position="47"/>
        <end position="151"/>
    </location>
</feature>
<feature type="region of interest" description="Disordered" evidence="1">
    <location>
        <begin position="1"/>
        <end position="35"/>
    </location>
</feature>
<dbReference type="EMBL" id="NAJM01000004">
    <property type="protein sequence ID" value="RVX74689.1"/>
    <property type="molecule type" value="Genomic_DNA"/>
</dbReference>
<evidence type="ECO:0000313" key="2">
    <source>
        <dbReference type="EMBL" id="RVX74689.1"/>
    </source>
</evidence>
<comment type="caution">
    <text evidence="2">The sequence shown here is derived from an EMBL/GenBank/DDBJ whole genome shotgun (WGS) entry which is preliminary data.</text>
</comment>
<sequence>MSRPSTRAESDYYVKYPKREKSYERVRPQPQQDPTVVQYEKGHVTIVNNHSHFPGHSYGADQQDFTTERGPGNYNDELDAPLHPELEGERYNDDQRRDRTNFDERSSGLPPDDDEPRGRQEERVEYRDRNRQARSLPRGGGERRPYSRYLS</sequence>
<evidence type="ECO:0000313" key="3">
    <source>
        <dbReference type="Proteomes" id="UP000288859"/>
    </source>
</evidence>
<dbReference type="VEuPathDB" id="FungiDB:PV10_07108"/>
<dbReference type="AlphaFoldDB" id="A0A438NG30"/>
<feature type="compositionally biased region" description="Basic and acidic residues" evidence="1">
    <location>
        <begin position="1"/>
        <end position="27"/>
    </location>
</feature>
<dbReference type="Proteomes" id="UP000288859">
    <property type="component" value="Unassembled WGS sequence"/>
</dbReference>
<dbReference type="OrthoDB" id="10353172at2759"/>